<keyword evidence="2" id="KW-1003">Cell membrane</keyword>
<feature type="transmembrane region" description="Helical" evidence="6">
    <location>
        <begin position="12"/>
        <end position="33"/>
    </location>
</feature>
<dbReference type="AlphaFoldDB" id="A0A1T4JTE8"/>
<accession>A0A1T4JTE8</accession>
<reference evidence="8" key="1">
    <citation type="submission" date="2017-02" db="EMBL/GenBank/DDBJ databases">
        <authorList>
            <person name="Varghese N."/>
            <person name="Submissions S."/>
        </authorList>
    </citation>
    <scope>NUCLEOTIDE SEQUENCE [LARGE SCALE GENOMIC DNA]</scope>
    <source>
        <strain evidence="8">DSM 15739</strain>
    </source>
</reference>
<evidence type="ECO:0000313" key="8">
    <source>
        <dbReference type="Proteomes" id="UP000189941"/>
    </source>
</evidence>
<dbReference type="GO" id="GO:0036376">
    <property type="term" value="P:sodium ion export across plasma membrane"/>
    <property type="evidence" value="ECO:0007669"/>
    <property type="project" value="InterPro"/>
</dbReference>
<dbReference type="OrthoDB" id="2224031at2"/>
<keyword evidence="8" id="KW-1185">Reference proteome</keyword>
<dbReference type="GO" id="GO:0005886">
    <property type="term" value="C:plasma membrane"/>
    <property type="evidence" value="ECO:0007669"/>
    <property type="project" value="UniProtKB-SubCell"/>
</dbReference>
<evidence type="ECO:0000256" key="6">
    <source>
        <dbReference type="SAM" id="Phobius"/>
    </source>
</evidence>
<sequence>MEFTIIDGINLTFSAILMVAFTLILIMFCIQYVSKLVEKYEQVQAVLRQTEGANESAPSQLYPSESSNTLSKKTLFEEDKLARVAVLTALAHASEDEPNKRFEVVSVIKK</sequence>
<gene>
    <name evidence="7" type="ORF">SAMN02746011_00382</name>
</gene>
<evidence type="ECO:0000256" key="2">
    <source>
        <dbReference type="ARBA" id="ARBA00022475"/>
    </source>
</evidence>
<dbReference type="Proteomes" id="UP000189941">
    <property type="component" value="Unassembled WGS sequence"/>
</dbReference>
<dbReference type="InterPro" id="IPR005899">
    <property type="entry name" value="Na_pump_deCOase"/>
</dbReference>
<evidence type="ECO:0000256" key="3">
    <source>
        <dbReference type="ARBA" id="ARBA00022692"/>
    </source>
</evidence>
<evidence type="ECO:0000256" key="1">
    <source>
        <dbReference type="ARBA" id="ARBA00004236"/>
    </source>
</evidence>
<keyword evidence="4 6" id="KW-1133">Transmembrane helix</keyword>
<evidence type="ECO:0000256" key="5">
    <source>
        <dbReference type="ARBA" id="ARBA00023136"/>
    </source>
</evidence>
<proteinExistence type="predicted"/>
<keyword evidence="3 6" id="KW-0812">Transmembrane</keyword>
<dbReference type="STRING" id="1121925.SAMN02746011_00382"/>
<evidence type="ECO:0000256" key="4">
    <source>
        <dbReference type="ARBA" id="ARBA00022989"/>
    </source>
</evidence>
<keyword evidence="5 6" id="KW-0472">Membrane</keyword>
<organism evidence="7 8">
    <name type="scientific">Globicatella sulfidifaciens DSM 15739</name>
    <dbReference type="NCBI Taxonomy" id="1121925"/>
    <lineage>
        <taxon>Bacteria</taxon>
        <taxon>Bacillati</taxon>
        <taxon>Bacillota</taxon>
        <taxon>Bacilli</taxon>
        <taxon>Lactobacillales</taxon>
        <taxon>Aerococcaceae</taxon>
        <taxon>Globicatella</taxon>
    </lineage>
</organism>
<dbReference type="GO" id="GO:0015081">
    <property type="term" value="F:sodium ion transmembrane transporter activity"/>
    <property type="evidence" value="ECO:0007669"/>
    <property type="project" value="InterPro"/>
</dbReference>
<protein>
    <submittedName>
        <fullName evidence="7">Oxaloacetate decarboxylase, gamma chain</fullName>
    </submittedName>
</protein>
<dbReference type="Pfam" id="PF04277">
    <property type="entry name" value="OAD_gamma"/>
    <property type="match status" value="1"/>
</dbReference>
<dbReference type="RefSeq" id="WP_159443826.1">
    <property type="nucleotide sequence ID" value="NZ_FUWO01000002.1"/>
</dbReference>
<dbReference type="EMBL" id="FUWO01000002">
    <property type="protein sequence ID" value="SJZ33419.1"/>
    <property type="molecule type" value="Genomic_DNA"/>
</dbReference>
<evidence type="ECO:0000313" key="7">
    <source>
        <dbReference type="EMBL" id="SJZ33419.1"/>
    </source>
</evidence>
<name>A0A1T4JTE8_9LACT</name>
<comment type="subcellular location">
    <subcellularLocation>
        <location evidence="1">Cell membrane</location>
    </subcellularLocation>
</comment>